<gene>
    <name evidence="1" type="ordered locus">VIBHAR_06612</name>
</gene>
<organism evidence="1 2">
    <name type="scientific">Vibrio campbellii (strain ATCC BAA-1116)</name>
    <dbReference type="NCBI Taxonomy" id="2902295"/>
    <lineage>
        <taxon>Bacteria</taxon>
        <taxon>Pseudomonadati</taxon>
        <taxon>Pseudomonadota</taxon>
        <taxon>Gammaproteobacteria</taxon>
        <taxon>Vibrionales</taxon>
        <taxon>Vibrionaceae</taxon>
        <taxon>Vibrio</taxon>
    </lineage>
</organism>
<dbReference type="EMBL" id="CP000790">
    <property type="protein sequence ID" value="ABU74503.1"/>
    <property type="molecule type" value="Genomic_DNA"/>
</dbReference>
<accession>A7N2J9</accession>
<evidence type="ECO:0000313" key="1">
    <source>
        <dbReference type="EMBL" id="ABU74503.1"/>
    </source>
</evidence>
<reference evidence="1 2" key="1">
    <citation type="submission" date="2007-08" db="EMBL/GenBank/DDBJ databases">
        <authorList>
            <consortium name="The Vibrio harveyi Genome Sequencing Project"/>
            <person name="Bassler B."/>
            <person name="Clifton S.W."/>
            <person name="Fulton L."/>
            <person name="Delehaunty K."/>
            <person name="Fronick C."/>
            <person name="Harrison M."/>
            <person name="Markivic C."/>
            <person name="Fulton R."/>
            <person name="Tin-Wollam A.-M."/>
            <person name="Shah N."/>
            <person name="Pepin K."/>
            <person name="Nash W."/>
            <person name="Thiruvilangam P."/>
            <person name="Bhonagiri V."/>
            <person name="Waters C."/>
            <person name="Tu K.C."/>
            <person name="Irgon J."/>
            <person name="Wilson R.K."/>
        </authorList>
    </citation>
    <scope>NUCLEOTIDE SEQUENCE [LARGE SCALE GENOMIC DNA]</scope>
    <source>
        <strain evidence="2">ATCC BAA-1116 / BB120</strain>
    </source>
</reference>
<protein>
    <submittedName>
        <fullName evidence="1">Uncharacterized protein</fullName>
    </submittedName>
</protein>
<dbReference type="PATRIC" id="fig|338187.36.peg.5457"/>
<dbReference type="AlphaFoldDB" id="A7N2J9"/>
<evidence type="ECO:0000313" key="2">
    <source>
        <dbReference type="Proteomes" id="UP000008152"/>
    </source>
</evidence>
<dbReference type="KEGG" id="vha:VIBHAR_06612"/>
<name>A7N2J9_VIBC1</name>
<sequence length="43" mass="5044">MPRYKNDFDEKPNYPVWLFCWCAEHGVDLGGESPLRAQSSENR</sequence>
<dbReference type="Proteomes" id="UP000008152">
    <property type="component" value="Chromosome II"/>
</dbReference>
<proteinExistence type="predicted"/>